<dbReference type="GO" id="GO:0005886">
    <property type="term" value="C:plasma membrane"/>
    <property type="evidence" value="ECO:0007669"/>
    <property type="project" value="UniProtKB-SubCell"/>
</dbReference>
<keyword evidence="7" id="KW-0547">Nucleotide-binding</keyword>
<dbReference type="Proteomes" id="UP000069241">
    <property type="component" value="Chromosome"/>
</dbReference>
<comment type="subcellular location">
    <subcellularLocation>
        <location evidence="2">Cell membrane</location>
    </subcellularLocation>
</comment>
<dbReference type="RefSeq" id="WP_062253987.1">
    <property type="nucleotide sequence ID" value="NZ_CP014229.1"/>
</dbReference>
<dbReference type="Pfam" id="PF00512">
    <property type="entry name" value="HisKA"/>
    <property type="match status" value="1"/>
</dbReference>
<dbReference type="STRING" id="44742.AXF13_13410"/>
<protein>
    <recommendedName>
        <fullName evidence="3">histidine kinase</fullName>
        <ecNumber evidence="3">2.7.13.3</ecNumber>
    </recommendedName>
</protein>
<keyword evidence="5 12" id="KW-0597">Phosphoprotein</keyword>
<dbReference type="CDD" id="cd17546">
    <property type="entry name" value="REC_hyHK_CKI1_RcsC-like"/>
    <property type="match status" value="1"/>
</dbReference>
<dbReference type="Gene3D" id="3.30.565.10">
    <property type="entry name" value="Histidine kinase-like ATPase, C-terminal domain"/>
    <property type="match status" value="1"/>
</dbReference>
<feature type="domain" description="Response regulatory" evidence="14">
    <location>
        <begin position="1416"/>
        <end position="1537"/>
    </location>
</feature>
<dbReference type="Pfam" id="PF00072">
    <property type="entry name" value="Response_reg"/>
    <property type="match status" value="1"/>
</dbReference>
<dbReference type="InterPro" id="IPR035965">
    <property type="entry name" value="PAS-like_dom_sf"/>
</dbReference>
<dbReference type="PANTHER" id="PTHR43047">
    <property type="entry name" value="TWO-COMPONENT HISTIDINE PROTEIN KINASE"/>
    <property type="match status" value="1"/>
</dbReference>
<dbReference type="CDD" id="cd00082">
    <property type="entry name" value="HisKA"/>
    <property type="match status" value="1"/>
</dbReference>
<dbReference type="Pfam" id="PF08447">
    <property type="entry name" value="PAS_3"/>
    <property type="match status" value="4"/>
</dbReference>
<accession>A0A109WA53</accession>
<evidence type="ECO:0000259" key="16">
    <source>
        <dbReference type="PROSITE" id="PS50113"/>
    </source>
</evidence>
<feature type="domain" description="PAS" evidence="15">
    <location>
        <begin position="379"/>
        <end position="454"/>
    </location>
</feature>
<evidence type="ECO:0000256" key="10">
    <source>
        <dbReference type="ARBA" id="ARBA00023012"/>
    </source>
</evidence>
<feature type="modified residue" description="4-aspartylphosphate" evidence="12">
    <location>
        <position position="1468"/>
    </location>
</feature>
<dbReference type="EC" id="2.7.13.3" evidence="3"/>
<dbReference type="InterPro" id="IPR036890">
    <property type="entry name" value="HATPase_C_sf"/>
</dbReference>
<evidence type="ECO:0000256" key="9">
    <source>
        <dbReference type="ARBA" id="ARBA00022840"/>
    </source>
</evidence>
<feature type="domain" description="PAC" evidence="16">
    <location>
        <begin position="334"/>
        <end position="385"/>
    </location>
</feature>
<dbReference type="InterPro" id="IPR000014">
    <property type="entry name" value="PAS"/>
</dbReference>
<feature type="domain" description="PAS" evidence="15">
    <location>
        <begin position="256"/>
        <end position="331"/>
    </location>
</feature>
<dbReference type="PROSITE" id="PS50112">
    <property type="entry name" value="PAS"/>
    <property type="match status" value="3"/>
</dbReference>
<dbReference type="GO" id="GO:0005524">
    <property type="term" value="F:ATP binding"/>
    <property type="evidence" value="ECO:0007669"/>
    <property type="project" value="UniProtKB-KW"/>
</dbReference>
<dbReference type="InterPro" id="IPR001789">
    <property type="entry name" value="Sig_transdc_resp-reg_receiver"/>
</dbReference>
<dbReference type="PANTHER" id="PTHR43047:SF64">
    <property type="entry name" value="HISTIDINE KINASE CONTAINING CHEY-HOMOLOGOUS RECEIVER DOMAIN AND PAS DOMAIN-RELATED"/>
    <property type="match status" value="1"/>
</dbReference>
<dbReference type="InterPro" id="IPR011006">
    <property type="entry name" value="CheY-like_superfamily"/>
</dbReference>
<evidence type="ECO:0000256" key="1">
    <source>
        <dbReference type="ARBA" id="ARBA00000085"/>
    </source>
</evidence>
<proteinExistence type="predicted"/>
<feature type="domain" description="Histidine kinase" evidence="13">
    <location>
        <begin position="1167"/>
        <end position="1390"/>
    </location>
</feature>
<dbReference type="InterPro" id="IPR013655">
    <property type="entry name" value="PAS_fold_3"/>
</dbReference>
<dbReference type="SUPFAM" id="SSF52172">
    <property type="entry name" value="CheY-like"/>
    <property type="match status" value="1"/>
</dbReference>
<dbReference type="Pfam" id="PF13188">
    <property type="entry name" value="PAS_8"/>
    <property type="match status" value="1"/>
</dbReference>
<keyword evidence="11" id="KW-0472">Membrane</keyword>
<keyword evidence="18" id="KW-1185">Reference proteome</keyword>
<evidence type="ECO:0000313" key="17">
    <source>
        <dbReference type="EMBL" id="AMD91038.1"/>
    </source>
</evidence>
<comment type="catalytic activity">
    <reaction evidence="1">
        <text>ATP + protein L-histidine = ADP + protein N-phospho-L-histidine.</text>
        <dbReference type="EC" id="2.7.13.3"/>
    </reaction>
</comment>
<dbReference type="SUPFAM" id="SSF47384">
    <property type="entry name" value="Homodimeric domain of signal transducing histidine kinase"/>
    <property type="match status" value="1"/>
</dbReference>
<evidence type="ECO:0000256" key="6">
    <source>
        <dbReference type="ARBA" id="ARBA00022679"/>
    </source>
</evidence>
<dbReference type="Gene3D" id="3.40.50.2300">
    <property type="match status" value="1"/>
</dbReference>
<keyword evidence="6" id="KW-0808">Transferase</keyword>
<dbReference type="PROSITE" id="PS50110">
    <property type="entry name" value="RESPONSE_REGULATORY"/>
    <property type="match status" value="1"/>
</dbReference>
<sequence length="1542" mass="172526">MGKDAFPSSDRLSLILDHAPVAVYVSALDTWEILYANRLAAELLGCWPGCGATCYGLMGFERPCPFCRVGEMSDTEPHVREHVRGGRVYQLSGKVIDWAGIPAHLEYIHDITEEKRAEEASTALTRELRSLLDNMPGGLCVYRFDGEKLSPVFHNPGFYSLLGYSDEHIARTRRETDYLNVHPEDVEALKAGIAAAIADEGVARHAYRVFHDGKKEYIWVQLELAARRQADGTFLLYGVYSDITERHQLESRLAEAHEKTQDIINAIPGGVVIYKVSDIFETVYFSDGVPELSGYTVREYHELIKGDAAEMTYPEDTAMVVGKLRHALARNEIADFEFRKKHKDGHAVWVHIQAKKVGEEGGFPLLQCVFHNVSALRKTQQEMEHLVNSIPGGIAVYNVTDTLTPVFCSEGVAALSGYTKEEYQALRGNDAFQAVYEEDRERVRAAVLRAVRSGDPVEISYRILHKDGRLVWLHLNGRRMGALTDTSTFYAVFTGMSAESKLYQSLANEAADGIYVIGREDYSLLYVNERVNLFIDEKALTSGRKCHAALHGRRKPCEFCNLDRRNDGRKRQDMVIPGSDRIYATATRETDWNGIPAYVRYVTDITEKVRTRKEKERLERYYQTLIRHLPGGITVLRCAADGAIVPEFISDGFAAMTGMTLEQAYALYGSDAGAGVHPEDGEYVLARIRGLVETGQDSCETVYRLRKGEQGYIWVKNISALIPDEDGNARIYAVFSDVTEDMNERAELSRRYNNMLIEHHKGLTHGEIITGHCNITRNFIIEITDQTNSRLLETFGTVREPFFTGLAGLVVDENERRVFLERFLAPPLRAAFARDEVKHELECFVKLPTETQGRYVRVVVKLVVSPDSGDLIGVLSVLDVTEQKISEQILNRLSHASYDFLADVDLRRDRYKVLSFNHQASALPPSEGGYTAQAAYLFQSLVVPKDKEICARMLDLGYMRQRLEKEGSYSFHYSLTDENGEILTKNMVVFSIDKKLGRVCLSRTDITESVREQKALLNMLAYTFDLAGFLNLATGGFVIHTRETVLRNLAPYTTEDFDLALEKFIRHADTEEGQDEIRGQLSVEVMLARLAEHPEGYEFTFPCRSDAGLRHKQISVLWGGENHQTVCLVRADVTDVLRADQQTREQLKNALTLAREASQAKTDFLSSMSHDIRTPMNAIVGMTELALARRDNPVQIDESLAVIRTASEHLLRLINDILDMSRIESGHIVLVKELFSQREEVEKIVTRALALAGKKGLAFSHSFQVRHDKCIGDILRIHQILENLISNAVKFTPEGGRVSLAVTELPQKNGQIGWYRFVVADTGIGIGPEDIPHIFEVFFRVENLRVGHTEGTGLGLSIIKNIVDYKGGTIKVESEPGQGTRFTVDLPLHLADAPDAQAPPEVAESAEENVDISGLRVLLVEDNEVNQLVAQRILESEGVAVSIADNGKAGWEAFESSAPDAFDAVFMDIQMPVMDGYEATRAIRRSGHARAADIPVIAMTANAFAGDVRRCLNAGMNAHIAKPIEPGKLFELLWKHTRGRAS</sequence>
<dbReference type="PRINTS" id="PR00344">
    <property type="entry name" value="BCTRLSENSOR"/>
</dbReference>
<evidence type="ECO:0000259" key="15">
    <source>
        <dbReference type="PROSITE" id="PS50112"/>
    </source>
</evidence>
<dbReference type="SMART" id="SM00387">
    <property type="entry name" value="HATPase_c"/>
    <property type="match status" value="1"/>
</dbReference>
<dbReference type="NCBIfam" id="TIGR00229">
    <property type="entry name" value="sensory_box"/>
    <property type="match status" value="3"/>
</dbReference>
<feature type="domain" description="PAC" evidence="16">
    <location>
        <begin position="203"/>
        <end position="255"/>
    </location>
</feature>
<organism evidence="17 18">
    <name type="scientific">Desulfovibrio fairfieldensis</name>
    <dbReference type="NCBI Taxonomy" id="44742"/>
    <lineage>
        <taxon>Bacteria</taxon>
        <taxon>Pseudomonadati</taxon>
        <taxon>Thermodesulfobacteriota</taxon>
        <taxon>Desulfovibrionia</taxon>
        <taxon>Desulfovibrionales</taxon>
        <taxon>Desulfovibrionaceae</taxon>
        <taxon>Desulfovibrio</taxon>
    </lineage>
</organism>
<dbReference type="SMART" id="SM00388">
    <property type="entry name" value="HisKA"/>
    <property type="match status" value="1"/>
</dbReference>
<dbReference type="Gene3D" id="1.10.287.130">
    <property type="match status" value="1"/>
</dbReference>
<dbReference type="CDD" id="cd00130">
    <property type="entry name" value="PAS"/>
    <property type="match status" value="3"/>
</dbReference>
<evidence type="ECO:0000256" key="8">
    <source>
        <dbReference type="ARBA" id="ARBA00022777"/>
    </source>
</evidence>
<dbReference type="SMART" id="SM00448">
    <property type="entry name" value="REC"/>
    <property type="match status" value="1"/>
</dbReference>
<dbReference type="SMART" id="SM00086">
    <property type="entry name" value="PAC"/>
    <property type="match status" value="5"/>
</dbReference>
<dbReference type="EMBL" id="CP014229">
    <property type="protein sequence ID" value="AMD91038.1"/>
    <property type="molecule type" value="Genomic_DNA"/>
</dbReference>
<keyword evidence="8 17" id="KW-0418">Kinase</keyword>
<dbReference type="InterPro" id="IPR000700">
    <property type="entry name" value="PAS-assoc_C"/>
</dbReference>
<dbReference type="SUPFAM" id="SSF55785">
    <property type="entry name" value="PYP-like sensor domain (PAS domain)"/>
    <property type="match status" value="4"/>
</dbReference>
<dbReference type="GO" id="GO:0000155">
    <property type="term" value="F:phosphorelay sensor kinase activity"/>
    <property type="evidence" value="ECO:0007669"/>
    <property type="project" value="InterPro"/>
</dbReference>
<feature type="domain" description="PAS" evidence="15">
    <location>
        <begin position="124"/>
        <end position="200"/>
    </location>
</feature>
<keyword evidence="4" id="KW-1003">Cell membrane</keyword>
<evidence type="ECO:0000256" key="2">
    <source>
        <dbReference type="ARBA" id="ARBA00004236"/>
    </source>
</evidence>
<dbReference type="InterPro" id="IPR001610">
    <property type="entry name" value="PAC"/>
</dbReference>
<evidence type="ECO:0000256" key="3">
    <source>
        <dbReference type="ARBA" id="ARBA00012438"/>
    </source>
</evidence>
<evidence type="ECO:0000256" key="11">
    <source>
        <dbReference type="ARBA" id="ARBA00023136"/>
    </source>
</evidence>
<evidence type="ECO:0000256" key="12">
    <source>
        <dbReference type="PROSITE-ProRule" id="PRU00169"/>
    </source>
</evidence>
<evidence type="ECO:0000259" key="13">
    <source>
        <dbReference type="PROSITE" id="PS50109"/>
    </source>
</evidence>
<dbReference type="InterPro" id="IPR003661">
    <property type="entry name" value="HisK_dim/P_dom"/>
</dbReference>
<evidence type="ECO:0000256" key="5">
    <source>
        <dbReference type="ARBA" id="ARBA00022553"/>
    </source>
</evidence>
<dbReference type="CDD" id="cd16922">
    <property type="entry name" value="HATPase_EvgS-ArcB-TorS-like"/>
    <property type="match status" value="1"/>
</dbReference>
<evidence type="ECO:0000256" key="4">
    <source>
        <dbReference type="ARBA" id="ARBA00022475"/>
    </source>
</evidence>
<dbReference type="InterPro" id="IPR005467">
    <property type="entry name" value="His_kinase_dom"/>
</dbReference>
<dbReference type="PROSITE" id="PS50113">
    <property type="entry name" value="PAC"/>
    <property type="match status" value="2"/>
</dbReference>
<dbReference type="InterPro" id="IPR004358">
    <property type="entry name" value="Sig_transdc_His_kin-like_C"/>
</dbReference>
<evidence type="ECO:0000256" key="7">
    <source>
        <dbReference type="ARBA" id="ARBA00022741"/>
    </source>
</evidence>
<dbReference type="SMART" id="SM00091">
    <property type="entry name" value="PAS"/>
    <property type="match status" value="5"/>
</dbReference>
<name>A0A109WA53_9BACT</name>
<dbReference type="PROSITE" id="PS50109">
    <property type="entry name" value="HIS_KIN"/>
    <property type="match status" value="1"/>
</dbReference>
<evidence type="ECO:0000259" key="14">
    <source>
        <dbReference type="PROSITE" id="PS50110"/>
    </source>
</evidence>
<dbReference type="FunFam" id="3.30.565.10:FF:000023">
    <property type="entry name" value="PAS domain-containing sensor histidine kinase"/>
    <property type="match status" value="1"/>
</dbReference>
<gene>
    <name evidence="17" type="ORF">AXF13_13410</name>
</gene>
<dbReference type="SUPFAM" id="SSF55874">
    <property type="entry name" value="ATPase domain of HSP90 chaperone/DNA topoisomerase II/histidine kinase"/>
    <property type="match status" value="1"/>
</dbReference>
<dbReference type="InterPro" id="IPR036097">
    <property type="entry name" value="HisK_dim/P_sf"/>
</dbReference>
<keyword evidence="10" id="KW-0902">Two-component regulatory system</keyword>
<dbReference type="InterPro" id="IPR003594">
    <property type="entry name" value="HATPase_dom"/>
</dbReference>
<evidence type="ECO:0000313" key="18">
    <source>
        <dbReference type="Proteomes" id="UP000069241"/>
    </source>
</evidence>
<keyword evidence="9" id="KW-0067">ATP-binding</keyword>
<dbReference type="Pfam" id="PF02518">
    <property type="entry name" value="HATPase_c"/>
    <property type="match status" value="1"/>
</dbReference>
<reference evidence="18" key="1">
    <citation type="submission" date="2016-02" db="EMBL/GenBank/DDBJ databases">
        <authorList>
            <person name="Holder M.E."/>
            <person name="Ajami N.J."/>
            <person name="Petrosino J.F."/>
        </authorList>
    </citation>
    <scope>NUCLEOTIDE SEQUENCE [LARGE SCALE GENOMIC DNA]</scope>
    <source>
        <strain evidence="18">CCUG 45958</strain>
    </source>
</reference>
<dbReference type="KEGG" id="dfi:AXF13_13410"/>
<dbReference type="Gene3D" id="3.30.450.20">
    <property type="entry name" value="PAS domain"/>
    <property type="match status" value="5"/>
</dbReference>